<organism evidence="4 5">
    <name type="scientific">Bemisia tabaci</name>
    <name type="common">Sweetpotato whitefly</name>
    <name type="synonym">Aleurodes tabaci</name>
    <dbReference type="NCBI Taxonomy" id="7038"/>
    <lineage>
        <taxon>Eukaryota</taxon>
        <taxon>Metazoa</taxon>
        <taxon>Ecdysozoa</taxon>
        <taxon>Arthropoda</taxon>
        <taxon>Hexapoda</taxon>
        <taxon>Insecta</taxon>
        <taxon>Pterygota</taxon>
        <taxon>Neoptera</taxon>
        <taxon>Paraneoptera</taxon>
        <taxon>Hemiptera</taxon>
        <taxon>Sternorrhyncha</taxon>
        <taxon>Aleyrodoidea</taxon>
        <taxon>Aleyrodidae</taxon>
        <taxon>Aleyrodinae</taxon>
        <taxon>Bemisia</taxon>
    </lineage>
</organism>
<dbReference type="Proteomes" id="UP001152759">
    <property type="component" value="Chromosome 10"/>
</dbReference>
<evidence type="ECO:0000259" key="3">
    <source>
        <dbReference type="Pfam" id="PF05225"/>
    </source>
</evidence>
<feature type="domain" description="HTH psq-type" evidence="3">
    <location>
        <begin position="73"/>
        <end position="106"/>
    </location>
</feature>
<feature type="compositionally biased region" description="Low complexity" evidence="2">
    <location>
        <begin position="468"/>
        <end position="485"/>
    </location>
</feature>
<comment type="subcellular location">
    <subcellularLocation>
        <location evidence="1">Nucleus</location>
    </subcellularLocation>
</comment>
<dbReference type="EMBL" id="OU963871">
    <property type="protein sequence ID" value="CAH0383808.1"/>
    <property type="molecule type" value="Genomic_DNA"/>
</dbReference>
<evidence type="ECO:0000313" key="4">
    <source>
        <dbReference type="EMBL" id="CAH0383808.1"/>
    </source>
</evidence>
<keyword evidence="5" id="KW-1185">Reference proteome</keyword>
<dbReference type="GO" id="GO:0005634">
    <property type="term" value="C:nucleus"/>
    <property type="evidence" value="ECO:0007669"/>
    <property type="project" value="UniProtKB-SubCell"/>
</dbReference>
<protein>
    <recommendedName>
        <fullName evidence="3">HTH psq-type domain-containing protein</fullName>
    </recommendedName>
</protein>
<evidence type="ECO:0000256" key="2">
    <source>
        <dbReference type="SAM" id="MobiDB-lite"/>
    </source>
</evidence>
<dbReference type="AlphaFoldDB" id="A0A9P0F0M3"/>
<dbReference type="Gene3D" id="1.10.10.60">
    <property type="entry name" value="Homeodomain-like"/>
    <property type="match status" value="1"/>
</dbReference>
<dbReference type="SUPFAM" id="SSF46689">
    <property type="entry name" value="Homeodomain-like"/>
    <property type="match status" value="1"/>
</dbReference>
<evidence type="ECO:0000256" key="1">
    <source>
        <dbReference type="ARBA" id="ARBA00004123"/>
    </source>
</evidence>
<evidence type="ECO:0000313" key="5">
    <source>
        <dbReference type="Proteomes" id="UP001152759"/>
    </source>
</evidence>
<dbReference type="Pfam" id="PF05225">
    <property type="entry name" value="HTH_psq"/>
    <property type="match status" value="1"/>
</dbReference>
<name>A0A9P0F0M3_BEMTA</name>
<dbReference type="GO" id="GO:0003677">
    <property type="term" value="F:DNA binding"/>
    <property type="evidence" value="ECO:0007669"/>
    <property type="project" value="InterPro"/>
</dbReference>
<sequence length="518" mass="56228">MKAKKLESSQAWLCASTSSGPVADADTPLALTKDDSTAVESALDLACSPPLGSSPGGSGGPALKLKAPTWSQGQLQEAIQAVVTQQLRFTTAAARYGIPKGTLYDNILGKTKRMMILEKLALTPEEEVHILEFCCEISLSPYNRRTRKSLAEVLAFVTELRRRRDPSFAFEGLSGFRWWWAFCKKHCIVSLYFDSRCPPGSQGSPGPSEIDENNAEGLLGPTAGGGPPRKLYFDLEPLAINYSTKKKREDRVVFADSQIETKANSEMDQKMRVTSSKIVKPPHPTVSPGNFLPGAVAVVVAEQLPLEPIRDEQPPVPRARAAEDVALGDDGRGDHVRAQPGALPLAGRPQVRHSLPDLHLRPKGRGRPQRILLGYWPEKHIQKVIAAVVFKDPQLMRDEPTTQSYNRYPEPLSLYSGCMNGPEAPVSPSSHASSILAAVHSANQIRQQMYNAAPAASNVLPALANGTPSQSPVNSSSSSPVSNNNLEEELDDIVSRSTPTSDSNRDQPLPLVIDQRSE</sequence>
<reference evidence="4" key="1">
    <citation type="submission" date="2021-12" db="EMBL/GenBank/DDBJ databases">
        <authorList>
            <person name="King R."/>
        </authorList>
    </citation>
    <scope>NUCLEOTIDE SEQUENCE</scope>
</reference>
<dbReference type="InterPro" id="IPR009057">
    <property type="entry name" value="Homeodomain-like_sf"/>
</dbReference>
<dbReference type="InterPro" id="IPR007889">
    <property type="entry name" value="HTH_Psq"/>
</dbReference>
<gene>
    <name evidence="4" type="ORF">BEMITA_LOCUS3220</name>
</gene>
<proteinExistence type="predicted"/>
<feature type="region of interest" description="Disordered" evidence="2">
    <location>
        <begin position="463"/>
        <end position="518"/>
    </location>
</feature>
<accession>A0A9P0F0M3</accession>